<organism evidence="1 2">
    <name type="scientific">Monoraphidium neglectum</name>
    <dbReference type="NCBI Taxonomy" id="145388"/>
    <lineage>
        <taxon>Eukaryota</taxon>
        <taxon>Viridiplantae</taxon>
        <taxon>Chlorophyta</taxon>
        <taxon>core chlorophytes</taxon>
        <taxon>Chlorophyceae</taxon>
        <taxon>CS clade</taxon>
        <taxon>Sphaeropleales</taxon>
        <taxon>Selenastraceae</taxon>
        <taxon>Monoraphidium</taxon>
    </lineage>
</organism>
<evidence type="ECO:0008006" key="3">
    <source>
        <dbReference type="Google" id="ProtNLM"/>
    </source>
</evidence>
<gene>
    <name evidence="1" type="ORF">MNEG_7416</name>
</gene>
<dbReference type="STRING" id="145388.A0A0D2MIS0"/>
<dbReference type="OrthoDB" id="5839at2759"/>
<protein>
    <recommendedName>
        <fullName evidence="3">Ubiquitin-like domain-containing protein</fullName>
    </recommendedName>
</protein>
<dbReference type="Gene3D" id="3.10.20.90">
    <property type="entry name" value="Phosphatidylinositol 3-kinase Catalytic Subunit, Chain A, domain 1"/>
    <property type="match status" value="1"/>
</dbReference>
<dbReference type="EMBL" id="KK101528">
    <property type="protein sequence ID" value="KIZ00542.1"/>
    <property type="molecule type" value="Genomic_DNA"/>
</dbReference>
<evidence type="ECO:0000313" key="1">
    <source>
        <dbReference type="EMBL" id="KIZ00542.1"/>
    </source>
</evidence>
<proteinExistence type="predicted"/>
<dbReference type="KEGG" id="mng:MNEG_7416"/>
<dbReference type="Proteomes" id="UP000054498">
    <property type="component" value="Unassembled WGS sequence"/>
</dbReference>
<accession>A0A0D2MIS0</accession>
<keyword evidence="2" id="KW-1185">Reference proteome</keyword>
<dbReference type="GeneID" id="25740292"/>
<name>A0A0D2MIS0_9CHLO</name>
<sequence>MALSRVADVSSHAASCGGMGVVPRLHHPGVRLRIAVPCAAAAAAGVQEQYTTFEVVPEEAIKDLKLHMLNRGFTRPPGAGSSCLVFGELDERARADLVTASSAGGGDWLHIFAPAAAVESVSVRTLLQEFSLSGGGGGGGGGAPCGAPAAAASPAADPLPLVPAAAAAAATPPAMVHVLVHKSARVAWRRMGDGLFELSISSPPGAPPCDDTRHLMRKVEDATGVSLRDGQHKLVYGTQVLDAGRPLASYGIQKGALLKLLPVEPPACCNGPDGGAGGREDTLPDGSPRLASPLHELHRHWRRAAAGLLEGHAPRLAPAGTGLALAASLSIARGDLNTLFYPIEDQPKHQRGCSSLL</sequence>
<evidence type="ECO:0000313" key="2">
    <source>
        <dbReference type="Proteomes" id="UP000054498"/>
    </source>
</evidence>
<reference evidence="1 2" key="1">
    <citation type="journal article" date="2013" name="BMC Genomics">
        <title>Reconstruction of the lipid metabolism for the microalga Monoraphidium neglectum from its genome sequence reveals characteristics suitable for biofuel production.</title>
        <authorList>
            <person name="Bogen C."/>
            <person name="Al-Dilaimi A."/>
            <person name="Albersmeier A."/>
            <person name="Wichmann J."/>
            <person name="Grundmann M."/>
            <person name="Rupp O."/>
            <person name="Lauersen K.J."/>
            <person name="Blifernez-Klassen O."/>
            <person name="Kalinowski J."/>
            <person name="Goesmann A."/>
            <person name="Mussgnug J.H."/>
            <person name="Kruse O."/>
        </authorList>
    </citation>
    <scope>NUCLEOTIDE SEQUENCE [LARGE SCALE GENOMIC DNA]</scope>
    <source>
        <strain evidence="1 2">SAG 48.87</strain>
    </source>
</reference>
<dbReference type="RefSeq" id="XP_013899561.1">
    <property type="nucleotide sequence ID" value="XM_014044107.1"/>
</dbReference>
<dbReference type="SUPFAM" id="SSF54236">
    <property type="entry name" value="Ubiquitin-like"/>
    <property type="match status" value="1"/>
</dbReference>
<dbReference type="InterPro" id="IPR029071">
    <property type="entry name" value="Ubiquitin-like_domsf"/>
</dbReference>
<dbReference type="AlphaFoldDB" id="A0A0D2MIS0"/>